<proteinExistence type="predicted"/>
<keyword evidence="3" id="KW-1185">Reference proteome</keyword>
<dbReference type="AlphaFoldDB" id="A0A448XQ67"/>
<gene>
    <name evidence="2" type="ORF">PXEA_LOCUS35577</name>
</gene>
<sequence>MPSSLFLVGLTTAIRLFSSLMLPLLLDLHDPSPHRPSLSSGTRLSSGSSSVPPL</sequence>
<dbReference type="EMBL" id="CAAALY010272766">
    <property type="protein sequence ID" value="VEL42137.1"/>
    <property type="molecule type" value="Genomic_DNA"/>
</dbReference>
<feature type="compositionally biased region" description="Low complexity" evidence="1">
    <location>
        <begin position="37"/>
        <end position="54"/>
    </location>
</feature>
<evidence type="ECO:0000256" key="1">
    <source>
        <dbReference type="SAM" id="MobiDB-lite"/>
    </source>
</evidence>
<reference evidence="2" key="1">
    <citation type="submission" date="2018-11" db="EMBL/GenBank/DDBJ databases">
        <authorList>
            <consortium name="Pathogen Informatics"/>
        </authorList>
    </citation>
    <scope>NUCLEOTIDE SEQUENCE</scope>
</reference>
<protein>
    <submittedName>
        <fullName evidence="2">Uncharacterized protein</fullName>
    </submittedName>
</protein>
<evidence type="ECO:0000313" key="2">
    <source>
        <dbReference type="EMBL" id="VEL42137.1"/>
    </source>
</evidence>
<accession>A0A448XQ67</accession>
<dbReference type="Proteomes" id="UP000784294">
    <property type="component" value="Unassembled WGS sequence"/>
</dbReference>
<evidence type="ECO:0000313" key="3">
    <source>
        <dbReference type="Proteomes" id="UP000784294"/>
    </source>
</evidence>
<name>A0A448XQ67_9PLAT</name>
<comment type="caution">
    <text evidence="2">The sequence shown here is derived from an EMBL/GenBank/DDBJ whole genome shotgun (WGS) entry which is preliminary data.</text>
</comment>
<feature type="region of interest" description="Disordered" evidence="1">
    <location>
        <begin position="33"/>
        <end position="54"/>
    </location>
</feature>
<organism evidence="2 3">
    <name type="scientific">Protopolystoma xenopodis</name>
    <dbReference type="NCBI Taxonomy" id="117903"/>
    <lineage>
        <taxon>Eukaryota</taxon>
        <taxon>Metazoa</taxon>
        <taxon>Spiralia</taxon>
        <taxon>Lophotrochozoa</taxon>
        <taxon>Platyhelminthes</taxon>
        <taxon>Monogenea</taxon>
        <taxon>Polyopisthocotylea</taxon>
        <taxon>Polystomatidea</taxon>
        <taxon>Polystomatidae</taxon>
        <taxon>Protopolystoma</taxon>
    </lineage>
</organism>